<name>A0AAW1T5T3_9CHLO</name>
<comment type="caution">
    <text evidence="3">The sequence shown here is derived from an EMBL/GenBank/DDBJ whole genome shotgun (WGS) entry which is preliminary data.</text>
</comment>
<dbReference type="PANTHER" id="PTHR13318">
    <property type="entry name" value="PARTNER OF PAIRED, ISOFORM B-RELATED"/>
    <property type="match status" value="1"/>
</dbReference>
<feature type="region of interest" description="Disordered" evidence="2">
    <location>
        <begin position="1"/>
        <end position="53"/>
    </location>
</feature>
<dbReference type="EMBL" id="JALJOV010000279">
    <property type="protein sequence ID" value="KAK9865137.1"/>
    <property type="molecule type" value="Genomic_DNA"/>
</dbReference>
<feature type="compositionally biased region" description="Acidic residues" evidence="2">
    <location>
        <begin position="14"/>
        <end position="24"/>
    </location>
</feature>
<evidence type="ECO:0000256" key="1">
    <source>
        <dbReference type="ARBA" id="ARBA00004430"/>
    </source>
</evidence>
<dbReference type="InterPro" id="IPR032675">
    <property type="entry name" value="LRR_dom_sf"/>
</dbReference>
<gene>
    <name evidence="3" type="ORF">WJX84_007349</name>
</gene>
<reference evidence="3 4" key="1">
    <citation type="journal article" date="2024" name="Nat. Commun.">
        <title>Phylogenomics reveals the evolutionary origins of lichenization in chlorophyte algae.</title>
        <authorList>
            <person name="Puginier C."/>
            <person name="Libourel C."/>
            <person name="Otte J."/>
            <person name="Skaloud P."/>
            <person name="Haon M."/>
            <person name="Grisel S."/>
            <person name="Petersen M."/>
            <person name="Berrin J.G."/>
            <person name="Delaux P.M."/>
            <person name="Dal Grande F."/>
            <person name="Keller J."/>
        </authorList>
    </citation>
    <scope>NUCLEOTIDE SEQUENCE [LARGE SCALE GENOMIC DNA]</scope>
    <source>
        <strain evidence="3 4">SAG 2523</strain>
    </source>
</reference>
<organism evidence="3 4">
    <name type="scientific">Apatococcus fuscideae</name>
    <dbReference type="NCBI Taxonomy" id="2026836"/>
    <lineage>
        <taxon>Eukaryota</taxon>
        <taxon>Viridiplantae</taxon>
        <taxon>Chlorophyta</taxon>
        <taxon>core chlorophytes</taxon>
        <taxon>Trebouxiophyceae</taxon>
        <taxon>Chlorellales</taxon>
        <taxon>Chlorellaceae</taxon>
        <taxon>Apatococcus</taxon>
    </lineage>
</organism>
<evidence type="ECO:0000313" key="3">
    <source>
        <dbReference type="EMBL" id="KAK9865137.1"/>
    </source>
</evidence>
<dbReference type="Gene3D" id="3.80.10.10">
    <property type="entry name" value="Ribonuclease Inhibitor"/>
    <property type="match status" value="1"/>
</dbReference>
<feature type="compositionally biased region" description="Basic and acidic residues" evidence="2">
    <location>
        <begin position="1"/>
        <end position="13"/>
    </location>
</feature>
<protein>
    <submittedName>
        <fullName evidence="3">Uncharacterized protein</fullName>
    </submittedName>
</protein>
<dbReference type="GO" id="GO:0019005">
    <property type="term" value="C:SCF ubiquitin ligase complex"/>
    <property type="evidence" value="ECO:0007669"/>
    <property type="project" value="TreeGrafter"/>
</dbReference>
<comment type="subcellular location">
    <subcellularLocation>
        <location evidence="1">Cytoplasm</location>
        <location evidence="1">Cytoskeleton</location>
        <location evidence="1">Cilium axoneme</location>
    </subcellularLocation>
</comment>
<sequence>MPPKKEAKAKGDEAEIPLEPDSDPDWQRARDSGTWNKSPDVLPGPPLQTQTFGHHGDCPAVRDAFVAEIIRLSPPHLERLDLSGSVHVTKLVLSPATCCPKLVSLSLRNCPKLQHVLVQSQNLTSLQLSNCAAINKVLLQCNKLESLAMSGCPGISTLMIWSDSLASLTLPDSKDIKKLALYCPALGETGVPAARVESPPARPSHPPIASLLKDVYKQSLDHQQEYTDFAVRMSAESLLNA</sequence>
<dbReference type="Proteomes" id="UP001485043">
    <property type="component" value="Unassembled WGS sequence"/>
</dbReference>
<accession>A0AAW1T5T3</accession>
<proteinExistence type="predicted"/>
<evidence type="ECO:0000256" key="2">
    <source>
        <dbReference type="SAM" id="MobiDB-lite"/>
    </source>
</evidence>
<dbReference type="AlphaFoldDB" id="A0AAW1T5T3"/>
<dbReference type="GO" id="GO:0031146">
    <property type="term" value="P:SCF-dependent proteasomal ubiquitin-dependent protein catabolic process"/>
    <property type="evidence" value="ECO:0007669"/>
    <property type="project" value="TreeGrafter"/>
</dbReference>
<keyword evidence="4" id="KW-1185">Reference proteome</keyword>
<evidence type="ECO:0000313" key="4">
    <source>
        <dbReference type="Proteomes" id="UP001485043"/>
    </source>
</evidence>
<dbReference type="GO" id="GO:0005930">
    <property type="term" value="C:axoneme"/>
    <property type="evidence" value="ECO:0007669"/>
    <property type="project" value="UniProtKB-SubCell"/>
</dbReference>
<dbReference type="SUPFAM" id="SSF52047">
    <property type="entry name" value="RNI-like"/>
    <property type="match status" value="1"/>
</dbReference>